<keyword evidence="3" id="KW-1185">Reference proteome</keyword>
<evidence type="ECO:0000313" key="2">
    <source>
        <dbReference type="EMBL" id="TWU47721.1"/>
    </source>
</evidence>
<reference evidence="2 3" key="1">
    <citation type="submission" date="2019-02" db="EMBL/GenBank/DDBJ databases">
        <title>Deep-cultivation of Planctomycetes and their phenomic and genomic characterization uncovers novel biology.</title>
        <authorList>
            <person name="Wiegand S."/>
            <person name="Jogler M."/>
            <person name="Boedeker C."/>
            <person name="Pinto D."/>
            <person name="Vollmers J."/>
            <person name="Rivas-Marin E."/>
            <person name="Kohn T."/>
            <person name="Peeters S.H."/>
            <person name="Heuer A."/>
            <person name="Rast P."/>
            <person name="Oberbeckmann S."/>
            <person name="Bunk B."/>
            <person name="Jeske O."/>
            <person name="Meyerdierks A."/>
            <person name="Storesund J.E."/>
            <person name="Kallscheuer N."/>
            <person name="Luecker S."/>
            <person name="Lage O.M."/>
            <person name="Pohl T."/>
            <person name="Merkel B.J."/>
            <person name="Hornburger P."/>
            <person name="Mueller R.-W."/>
            <person name="Bruemmer F."/>
            <person name="Labrenz M."/>
            <person name="Spormann A.M."/>
            <person name="Op Den Camp H."/>
            <person name="Overmann J."/>
            <person name="Amann R."/>
            <person name="Jetten M.S.M."/>
            <person name="Mascher T."/>
            <person name="Medema M.H."/>
            <person name="Devos D.P."/>
            <person name="Kaster A.-K."/>
            <person name="Ovreas L."/>
            <person name="Rohde M."/>
            <person name="Galperin M.Y."/>
            <person name="Jogler C."/>
        </authorList>
    </citation>
    <scope>NUCLEOTIDE SEQUENCE [LARGE SCALE GENOMIC DNA]</scope>
    <source>
        <strain evidence="2 3">Poly59</strain>
    </source>
</reference>
<accession>A0A5C6EJ89</accession>
<comment type="caution">
    <text evidence="2">The sequence shown here is derived from an EMBL/GenBank/DDBJ whole genome shotgun (WGS) entry which is preliminary data.</text>
</comment>
<sequence>MSLDVLAGEIVRLSTLGRTTPVLVTPTYLSFRPMFFRHFVEAVSRQTDRPVRVDWLRTGQGIASVISDVMAKREAAKITRLLRRNTSTKHSVELSSSIGRPLQGQSDSGKKQKGKTAVGESHQTPIVIGLCHTGEILPTWATAIPLGESP</sequence>
<feature type="region of interest" description="Disordered" evidence="1">
    <location>
        <begin position="86"/>
        <end position="120"/>
    </location>
</feature>
<name>A0A5C6EJ89_9BACT</name>
<dbReference type="AlphaFoldDB" id="A0A5C6EJ89"/>
<protein>
    <submittedName>
        <fullName evidence="2">Uncharacterized protein</fullName>
    </submittedName>
</protein>
<dbReference type="RefSeq" id="WP_186776439.1">
    <property type="nucleotide sequence ID" value="NZ_SJPX01000005.1"/>
</dbReference>
<evidence type="ECO:0000256" key="1">
    <source>
        <dbReference type="SAM" id="MobiDB-lite"/>
    </source>
</evidence>
<evidence type="ECO:0000313" key="3">
    <source>
        <dbReference type="Proteomes" id="UP000317977"/>
    </source>
</evidence>
<proteinExistence type="predicted"/>
<organism evidence="2 3">
    <name type="scientific">Rubripirellula reticaptiva</name>
    <dbReference type="NCBI Taxonomy" id="2528013"/>
    <lineage>
        <taxon>Bacteria</taxon>
        <taxon>Pseudomonadati</taxon>
        <taxon>Planctomycetota</taxon>
        <taxon>Planctomycetia</taxon>
        <taxon>Pirellulales</taxon>
        <taxon>Pirellulaceae</taxon>
        <taxon>Rubripirellula</taxon>
    </lineage>
</organism>
<dbReference type="Proteomes" id="UP000317977">
    <property type="component" value="Unassembled WGS sequence"/>
</dbReference>
<gene>
    <name evidence="2" type="ORF">Poly59_45620</name>
</gene>
<dbReference type="EMBL" id="SJPX01000005">
    <property type="protein sequence ID" value="TWU47721.1"/>
    <property type="molecule type" value="Genomic_DNA"/>
</dbReference>
<feature type="compositionally biased region" description="Polar residues" evidence="1">
    <location>
        <begin position="88"/>
        <end position="98"/>
    </location>
</feature>